<keyword evidence="1" id="KW-0812">Transmembrane</keyword>
<evidence type="ECO:0000256" key="1">
    <source>
        <dbReference type="SAM" id="Phobius"/>
    </source>
</evidence>
<protein>
    <submittedName>
        <fullName evidence="2">Uncharacterized protein</fullName>
    </submittedName>
</protein>
<sequence length="82" mass="9254">MENTVATLFSRFRKTHRNVNSGGFFVMARQGVLVFLPGFPLFSRLPFFPAPERTARPAPCIRASARISGRAETRWQAGKSQR</sequence>
<keyword evidence="1" id="KW-1133">Transmembrane helix</keyword>
<reference evidence="2" key="1">
    <citation type="submission" date="2016-04" db="EMBL/GenBank/DDBJ databases">
        <authorList>
            <person name="Evans L.H."/>
            <person name="Alamgir A."/>
            <person name="Owens N."/>
            <person name="Weber N.D."/>
            <person name="Virtaneva K."/>
            <person name="Barbian K."/>
            <person name="Babar A."/>
            <person name="Rosenke K."/>
        </authorList>
    </citation>
    <scope>NUCLEOTIDE SEQUENCE</scope>
    <source>
        <strain evidence="2">86</strain>
    </source>
</reference>
<organism evidence="2">
    <name type="scientific">uncultured delta proteobacterium</name>
    <dbReference type="NCBI Taxonomy" id="34034"/>
    <lineage>
        <taxon>Bacteria</taxon>
        <taxon>Deltaproteobacteria</taxon>
        <taxon>environmental samples</taxon>
    </lineage>
</organism>
<evidence type="ECO:0000313" key="2">
    <source>
        <dbReference type="EMBL" id="SBV92104.1"/>
    </source>
</evidence>
<dbReference type="AlphaFoldDB" id="A0A212IYB5"/>
<keyword evidence="1" id="KW-0472">Membrane</keyword>
<feature type="transmembrane region" description="Helical" evidence="1">
    <location>
        <begin position="21"/>
        <end position="42"/>
    </location>
</feature>
<proteinExistence type="predicted"/>
<name>A0A212IYB5_9DELT</name>
<accession>A0A212IYB5</accession>
<gene>
    <name evidence="2" type="ORF">KL86DPRO_10304</name>
</gene>
<dbReference type="EMBL" id="FLUQ01000001">
    <property type="protein sequence ID" value="SBV92104.1"/>
    <property type="molecule type" value="Genomic_DNA"/>
</dbReference>